<name>A0ABT5TFR3_9RHOB</name>
<accession>A0ABT5TFR3</accession>
<reference evidence="1" key="1">
    <citation type="submission" date="2023-02" db="EMBL/GenBank/DDBJ databases">
        <title>Description of Roseinatronobacter alkalisoli sp. nov., an alkaliphilic bacerium isolated from soda soil.</title>
        <authorList>
            <person name="Wei W."/>
        </authorList>
    </citation>
    <scope>NUCLEOTIDE SEQUENCE</scope>
    <source>
        <strain evidence="1">HJB301</strain>
    </source>
</reference>
<protein>
    <recommendedName>
        <fullName evidence="3">KTSC domain-containing protein</fullName>
    </recommendedName>
</protein>
<organism evidence="1 2">
    <name type="scientific">Roseinatronobacter alkalisoli</name>
    <dbReference type="NCBI Taxonomy" id="3028235"/>
    <lineage>
        <taxon>Bacteria</taxon>
        <taxon>Pseudomonadati</taxon>
        <taxon>Pseudomonadota</taxon>
        <taxon>Alphaproteobacteria</taxon>
        <taxon>Rhodobacterales</taxon>
        <taxon>Paracoccaceae</taxon>
        <taxon>Roseinatronobacter</taxon>
    </lineage>
</organism>
<proteinExistence type="predicted"/>
<evidence type="ECO:0000313" key="1">
    <source>
        <dbReference type="EMBL" id="MDD7973962.1"/>
    </source>
</evidence>
<comment type="caution">
    <text evidence="1">The sequence shown here is derived from an EMBL/GenBank/DDBJ whole genome shotgun (WGS) entry which is preliminary data.</text>
</comment>
<keyword evidence="2" id="KW-1185">Reference proteome</keyword>
<dbReference type="EMBL" id="JAQZSM010000093">
    <property type="protein sequence ID" value="MDD7973962.1"/>
    <property type="molecule type" value="Genomic_DNA"/>
</dbReference>
<evidence type="ECO:0008006" key="3">
    <source>
        <dbReference type="Google" id="ProtNLM"/>
    </source>
</evidence>
<evidence type="ECO:0000313" key="2">
    <source>
        <dbReference type="Proteomes" id="UP001431784"/>
    </source>
</evidence>
<dbReference type="RefSeq" id="WP_274354613.1">
    <property type="nucleotide sequence ID" value="NZ_JAQZSM010000093.1"/>
</dbReference>
<dbReference type="Proteomes" id="UP001431784">
    <property type="component" value="Unassembled WGS sequence"/>
</dbReference>
<gene>
    <name evidence="1" type="ORF">PUT78_23370</name>
</gene>
<sequence>MNTIELAEKLNALGYQRRYTIGKRVERRDALICEDSVWKILGMEKGNEYVYQVFDDEETACAEFFKLITRTSPGIPAELYFGEDGYPRNYSGPKK</sequence>